<dbReference type="HOGENOM" id="CLU_092062_0_0_6"/>
<evidence type="ECO:0000313" key="2">
    <source>
        <dbReference type="EMBL" id="ABK37942.1"/>
    </source>
</evidence>
<dbReference type="Pfam" id="PF13649">
    <property type="entry name" value="Methyltransf_25"/>
    <property type="match status" value="1"/>
</dbReference>
<dbReference type="OrthoDB" id="7348755at2"/>
<evidence type="ECO:0000259" key="1">
    <source>
        <dbReference type="Pfam" id="PF13649"/>
    </source>
</evidence>
<name>A0KI78_AERHH</name>
<dbReference type="CDD" id="cd02440">
    <property type="entry name" value="AdoMet_MTases"/>
    <property type="match status" value="1"/>
</dbReference>
<sequence length="221" mass="24559">MRLFLFLSRLERIVSLAYYQYHAHELAARYQQIPARAVHGDWLTLLEPWLVVAPRRLLDVGAGSGRDTAFLAGLNPGHHVVAVEPCHAFSALGQHHTRTLAVTWVNDSMPALSHVIGPFDLILLSAVWMHLSLADRPLALARLGELLSPQGYLVLSLRFSISEQEARERAMFPVSLEEVECLARKEGLTILHASALQQDVMARGELSWQSLILGGTHARLP</sequence>
<dbReference type="GeneID" id="4490626"/>
<dbReference type="EMBL" id="CP000462">
    <property type="protein sequence ID" value="ABK37942.1"/>
    <property type="molecule type" value="Genomic_DNA"/>
</dbReference>
<dbReference type="Gene3D" id="3.40.50.150">
    <property type="entry name" value="Vaccinia Virus protein VP39"/>
    <property type="match status" value="1"/>
</dbReference>
<protein>
    <recommendedName>
        <fullName evidence="1">Methyltransferase domain-containing protein</fullName>
    </recommendedName>
</protein>
<organism evidence="2 3">
    <name type="scientific">Aeromonas hydrophila subsp. hydrophila (strain ATCC 7966 / DSM 30187 / BCRC 13018 / CCUG 14551 / JCM 1027 / KCTC 2358 / NCIMB 9240 / NCTC 8049)</name>
    <dbReference type="NCBI Taxonomy" id="380703"/>
    <lineage>
        <taxon>Bacteria</taxon>
        <taxon>Pseudomonadati</taxon>
        <taxon>Pseudomonadota</taxon>
        <taxon>Gammaproteobacteria</taxon>
        <taxon>Aeromonadales</taxon>
        <taxon>Aeromonadaceae</taxon>
        <taxon>Aeromonas</taxon>
    </lineage>
</organism>
<dbReference type="eggNOG" id="COG2226">
    <property type="taxonomic scope" value="Bacteria"/>
</dbReference>
<gene>
    <name evidence="2" type="ordered locus">AHA_1440</name>
</gene>
<dbReference type="AlphaFoldDB" id="A0KI78"/>
<proteinExistence type="predicted"/>
<dbReference type="Proteomes" id="UP000000756">
    <property type="component" value="Chromosome"/>
</dbReference>
<dbReference type="SUPFAM" id="SSF53335">
    <property type="entry name" value="S-adenosyl-L-methionine-dependent methyltransferases"/>
    <property type="match status" value="1"/>
</dbReference>
<dbReference type="STRING" id="380703.AHA_1440"/>
<feature type="domain" description="Methyltransferase" evidence="1">
    <location>
        <begin position="58"/>
        <end position="151"/>
    </location>
</feature>
<evidence type="ECO:0000313" key="3">
    <source>
        <dbReference type="Proteomes" id="UP000000756"/>
    </source>
</evidence>
<dbReference type="InterPro" id="IPR041698">
    <property type="entry name" value="Methyltransf_25"/>
</dbReference>
<reference evidence="2 3" key="1">
    <citation type="journal article" date="2006" name="J. Bacteriol.">
        <title>Genome sequence of Aeromonas hydrophila ATCC 7966T: jack of all trades.</title>
        <authorList>
            <person name="Seshadri R."/>
            <person name="Joseph S.W."/>
            <person name="Chopra A.K."/>
            <person name="Sha J."/>
            <person name="Shaw J."/>
            <person name="Graf J."/>
            <person name="Haft D."/>
            <person name="Wu M."/>
            <person name="Ren Q."/>
            <person name="Rosovitz M.J."/>
            <person name="Madupu R."/>
            <person name="Tallon L."/>
            <person name="Kim M."/>
            <person name="Jin S."/>
            <person name="Vuong H."/>
            <person name="Stine O.C."/>
            <person name="Ali A."/>
            <person name="Horneman A.J."/>
            <person name="Heidelberg J.F."/>
        </authorList>
    </citation>
    <scope>NUCLEOTIDE SEQUENCE [LARGE SCALE GENOMIC DNA]</scope>
    <source>
        <strain evidence="3">ATCC 7966 / DSM 30187 / BCRC 13018 / CCUG 14551 / JCM 1027 / KCTC 2358 / NCIMB 9240 / NCTC 8049</strain>
    </source>
</reference>
<accession>A0KI78</accession>
<dbReference type="KEGG" id="aha:AHA_1440"/>
<dbReference type="RefSeq" id="WP_011705341.1">
    <property type="nucleotide sequence ID" value="NC_008570.1"/>
</dbReference>
<dbReference type="EnsemblBacteria" id="ABK37942">
    <property type="protein sequence ID" value="ABK37942"/>
    <property type="gene ID" value="AHA_1440"/>
</dbReference>
<dbReference type="InterPro" id="IPR029063">
    <property type="entry name" value="SAM-dependent_MTases_sf"/>
</dbReference>
<keyword evidence="3" id="KW-1185">Reference proteome</keyword>